<dbReference type="Gene3D" id="2.60.120.260">
    <property type="entry name" value="Galactose-binding domain-like"/>
    <property type="match status" value="1"/>
</dbReference>
<dbReference type="EMBL" id="FQTU01000006">
    <property type="protein sequence ID" value="SHE75235.1"/>
    <property type="molecule type" value="Genomic_DNA"/>
</dbReference>
<dbReference type="Proteomes" id="UP000184251">
    <property type="component" value="Unassembled WGS sequence"/>
</dbReference>
<dbReference type="GO" id="GO:0005975">
    <property type="term" value="P:carbohydrate metabolic process"/>
    <property type="evidence" value="ECO:0007669"/>
    <property type="project" value="InterPro"/>
</dbReference>
<dbReference type="InterPro" id="IPR008979">
    <property type="entry name" value="Galactose-bd-like_sf"/>
</dbReference>
<dbReference type="InterPro" id="IPR006102">
    <property type="entry name" value="Ig-like_GH2"/>
</dbReference>
<sequence length="754" mass="87491">MRRKIQMNDGWEFVREGQKPVKVSIPHTWNAIDGANGFDYYKGECIYKKDFFIEKSDEANSVFLEFEGSNSVTDVYVNGRHLGQHRGGYSTFRFDVTKTLKFGEMNDLEVRVDNTVFDDVYPQMADFTFYGGLYRDVNLVITNPIHFDLMDYGSQGIYIIQKNVTDEVAELEVRTRISNDSDEDKKVRIWIDINDADGQKVIYGAKEVILSPKETKTESLDIKIEKPKLWDGKKDAHMYKGVCSLTAYNDTIDSLEIPFGTRYFHVDAEKGFFLNGKHLPLNGVSRHQDRKDMGWAITSKEQDEDMALIKEVGATSIRLAHYQHNQYFYDLCDREGMIVWAEIPFISIMSKTETEGINPKLQLKELIRQNFNHPSIMFWGVQNEIQIGGDRPEVRKVVKELNEIAKAEDPTRLTTMANVMFVEDEDEYNFITDTVGYNKYYGWYTGKTEDFGPWIDEFHKKNPGVKLGISEYGSEGIIQYHNDDPKVKDYSEEYHALYHETVWKIFKDRPFLWSTYVWNMFDFGANIRDEGGVKGRNNKGLVTYDRKIKKDAFYLYKAYWSEEKFVHIAGKRYVDRPGRKMDVKVYSNCDKVSLAFNGVEISFDEKDEKIFIFKNIELKDGYNIIKAVAVEGENKYTDTGVFNRVDSINESYQAPEQSGGVVANWFETPNLDDVEIEDIEISDAFYSTNCSFGELFENPETKKIMDRFFPGFEDHPMFGMAQGMKIDQIAEMAPEKFDDKLLYSLNKELIKIKK</sequence>
<name>A0A1M4W245_9FIRM</name>
<dbReference type="Pfam" id="PF16355">
    <property type="entry name" value="DUF4982"/>
    <property type="match status" value="1"/>
</dbReference>
<dbReference type="SUPFAM" id="SSF51445">
    <property type="entry name" value="(Trans)glycosidases"/>
    <property type="match status" value="1"/>
</dbReference>
<dbReference type="InterPro" id="IPR032311">
    <property type="entry name" value="DUF4982"/>
</dbReference>
<dbReference type="AlphaFoldDB" id="A0A1M4W245"/>
<feature type="domain" description="Glycoside hydrolase family 2 immunoglobulin-like beta-sandwich" evidence="4">
    <location>
        <begin position="160"/>
        <end position="262"/>
    </location>
</feature>
<dbReference type="InterPro" id="IPR006101">
    <property type="entry name" value="Glyco_hydro_2"/>
</dbReference>
<organism evidence="8 9">
    <name type="scientific">Alkalibacter saccharofermentans DSM 14828</name>
    <dbReference type="NCBI Taxonomy" id="1120975"/>
    <lineage>
        <taxon>Bacteria</taxon>
        <taxon>Bacillati</taxon>
        <taxon>Bacillota</taxon>
        <taxon>Clostridia</taxon>
        <taxon>Eubacteriales</taxon>
        <taxon>Eubacteriaceae</taxon>
        <taxon>Alkalibacter</taxon>
    </lineage>
</organism>
<feature type="domain" description="Glycoside hydrolase family 2 catalytic" evidence="5">
    <location>
        <begin position="270"/>
        <end position="560"/>
    </location>
</feature>
<keyword evidence="2" id="KW-0378">Hydrolase</keyword>
<evidence type="ECO:0000313" key="9">
    <source>
        <dbReference type="Proteomes" id="UP000184251"/>
    </source>
</evidence>
<dbReference type="Pfam" id="PF02836">
    <property type="entry name" value="Glyco_hydro_2_C"/>
    <property type="match status" value="1"/>
</dbReference>
<evidence type="ECO:0000259" key="7">
    <source>
        <dbReference type="Pfam" id="PF16355"/>
    </source>
</evidence>
<dbReference type="SUPFAM" id="SSF49785">
    <property type="entry name" value="Galactose-binding domain-like"/>
    <property type="match status" value="1"/>
</dbReference>
<feature type="domain" description="DUF4982" evidence="7">
    <location>
        <begin position="578"/>
        <end position="634"/>
    </location>
</feature>
<dbReference type="Gene3D" id="3.20.20.80">
    <property type="entry name" value="Glycosidases"/>
    <property type="match status" value="1"/>
</dbReference>
<dbReference type="PRINTS" id="PR00132">
    <property type="entry name" value="GLHYDRLASE2"/>
</dbReference>
<dbReference type="RefSeq" id="WP_073270119.1">
    <property type="nucleotide sequence ID" value="NZ_FQTU01000006.1"/>
</dbReference>
<dbReference type="PANTHER" id="PTHR42732:SF1">
    <property type="entry name" value="BETA-MANNOSIDASE"/>
    <property type="match status" value="1"/>
</dbReference>
<evidence type="ECO:0000313" key="8">
    <source>
        <dbReference type="EMBL" id="SHE75235.1"/>
    </source>
</evidence>
<proteinExistence type="inferred from homology"/>
<protein>
    <submittedName>
        <fullName evidence="8">Beta-galactosidase</fullName>
    </submittedName>
</protein>
<dbReference type="Pfam" id="PF00703">
    <property type="entry name" value="Glyco_hydro_2"/>
    <property type="match status" value="1"/>
</dbReference>
<dbReference type="InterPro" id="IPR013783">
    <property type="entry name" value="Ig-like_fold"/>
</dbReference>
<keyword evidence="3" id="KW-0326">Glycosidase</keyword>
<dbReference type="InterPro" id="IPR051913">
    <property type="entry name" value="GH2_Domain-Containing"/>
</dbReference>
<evidence type="ECO:0000256" key="2">
    <source>
        <dbReference type="ARBA" id="ARBA00022801"/>
    </source>
</evidence>
<accession>A0A1M4W245</accession>
<dbReference type="InterPro" id="IPR006103">
    <property type="entry name" value="Glyco_hydro_2_cat"/>
</dbReference>
<gene>
    <name evidence="8" type="ORF">SAMN02746064_01137</name>
</gene>
<feature type="domain" description="Glycosyl hydrolases family 2 sugar binding" evidence="6">
    <location>
        <begin position="40"/>
        <end position="140"/>
    </location>
</feature>
<dbReference type="PANTHER" id="PTHR42732">
    <property type="entry name" value="BETA-GALACTOSIDASE"/>
    <property type="match status" value="1"/>
</dbReference>
<evidence type="ECO:0000259" key="4">
    <source>
        <dbReference type="Pfam" id="PF00703"/>
    </source>
</evidence>
<reference evidence="8 9" key="1">
    <citation type="submission" date="2016-11" db="EMBL/GenBank/DDBJ databases">
        <authorList>
            <person name="Jaros S."/>
            <person name="Januszkiewicz K."/>
            <person name="Wedrychowicz H."/>
        </authorList>
    </citation>
    <scope>NUCLEOTIDE SEQUENCE [LARGE SCALE GENOMIC DNA]</scope>
    <source>
        <strain evidence="8 9">DSM 14828</strain>
    </source>
</reference>
<dbReference type="Gene3D" id="2.60.40.10">
    <property type="entry name" value="Immunoglobulins"/>
    <property type="match status" value="2"/>
</dbReference>
<dbReference type="InterPro" id="IPR006104">
    <property type="entry name" value="Glyco_hydro_2_N"/>
</dbReference>
<keyword evidence="9" id="KW-1185">Reference proteome</keyword>
<evidence type="ECO:0000259" key="5">
    <source>
        <dbReference type="Pfam" id="PF02836"/>
    </source>
</evidence>
<dbReference type="STRING" id="1120975.SAMN02746064_01137"/>
<evidence type="ECO:0000259" key="6">
    <source>
        <dbReference type="Pfam" id="PF02837"/>
    </source>
</evidence>
<dbReference type="GO" id="GO:0004553">
    <property type="term" value="F:hydrolase activity, hydrolyzing O-glycosyl compounds"/>
    <property type="evidence" value="ECO:0007669"/>
    <property type="project" value="InterPro"/>
</dbReference>
<dbReference type="InterPro" id="IPR017853">
    <property type="entry name" value="GH"/>
</dbReference>
<evidence type="ECO:0000256" key="1">
    <source>
        <dbReference type="ARBA" id="ARBA00007401"/>
    </source>
</evidence>
<dbReference type="Pfam" id="PF02837">
    <property type="entry name" value="Glyco_hydro_2_N"/>
    <property type="match status" value="1"/>
</dbReference>
<dbReference type="SUPFAM" id="SSF49303">
    <property type="entry name" value="beta-Galactosidase/glucuronidase domain"/>
    <property type="match status" value="1"/>
</dbReference>
<dbReference type="InterPro" id="IPR036156">
    <property type="entry name" value="Beta-gal/glucu_dom_sf"/>
</dbReference>
<evidence type="ECO:0000256" key="3">
    <source>
        <dbReference type="ARBA" id="ARBA00023295"/>
    </source>
</evidence>
<dbReference type="OrthoDB" id="9762066at2"/>
<comment type="similarity">
    <text evidence="1">Belongs to the glycosyl hydrolase 2 family.</text>
</comment>